<dbReference type="NCBIfam" id="NF002035">
    <property type="entry name" value="PRK00865.1-3"/>
    <property type="match status" value="1"/>
</dbReference>
<comment type="caution">
    <text evidence="9">The sequence shown here is derived from an EMBL/GenBank/DDBJ whole genome shotgun (WGS) entry which is preliminary data.</text>
</comment>
<dbReference type="InterPro" id="IPR018187">
    <property type="entry name" value="Asp/Glu_racemase_AS_1"/>
</dbReference>
<dbReference type="AlphaFoldDB" id="A0A288QVM4"/>
<feature type="active site" description="Proton donor/acceptor" evidence="8">
    <location>
        <position position="184"/>
    </location>
</feature>
<evidence type="ECO:0000256" key="8">
    <source>
        <dbReference type="HAMAP-Rule" id="MF_00258"/>
    </source>
</evidence>
<dbReference type="GO" id="GO:0042802">
    <property type="term" value="F:identical protein binding"/>
    <property type="evidence" value="ECO:0007669"/>
    <property type="project" value="UniProtKB-ARBA"/>
</dbReference>
<feature type="binding site" evidence="8">
    <location>
        <begin position="74"/>
        <end position="75"/>
    </location>
    <ligand>
        <name>substrate</name>
    </ligand>
</feature>
<dbReference type="GO" id="GO:0009252">
    <property type="term" value="P:peptidoglycan biosynthetic process"/>
    <property type="evidence" value="ECO:0007669"/>
    <property type="project" value="UniProtKB-UniRule"/>
</dbReference>
<dbReference type="EMBL" id="QRAS01000001">
    <property type="protein sequence ID" value="RDL11747.1"/>
    <property type="molecule type" value="Genomic_DNA"/>
</dbReference>
<keyword evidence="6 8" id="KW-0961">Cell wall biogenesis/degradation</keyword>
<keyword evidence="5 8" id="KW-0413">Isomerase</keyword>
<feature type="binding site" evidence="8">
    <location>
        <begin position="42"/>
        <end position="43"/>
    </location>
    <ligand>
        <name>substrate</name>
    </ligand>
</feature>
<dbReference type="PROSITE" id="PS00923">
    <property type="entry name" value="ASP_GLU_RACEMASE_1"/>
    <property type="match status" value="1"/>
</dbReference>
<dbReference type="Pfam" id="PF01177">
    <property type="entry name" value="Asp_Glu_race"/>
    <property type="match status" value="1"/>
</dbReference>
<evidence type="ECO:0000256" key="6">
    <source>
        <dbReference type="ARBA" id="ARBA00023316"/>
    </source>
</evidence>
<dbReference type="GO" id="GO:0008881">
    <property type="term" value="F:glutamate racemase activity"/>
    <property type="evidence" value="ECO:0007669"/>
    <property type="project" value="UniProtKB-UniRule"/>
</dbReference>
<dbReference type="HAMAP" id="MF_00258">
    <property type="entry name" value="Glu_racemase"/>
    <property type="match status" value="1"/>
</dbReference>
<comment type="function">
    <text evidence="8">Provides the (R)-glutamate required for cell wall biosynthesis.</text>
</comment>
<keyword evidence="4 8" id="KW-0573">Peptidoglycan synthesis</keyword>
<evidence type="ECO:0000256" key="1">
    <source>
        <dbReference type="ARBA" id="ARBA00001602"/>
    </source>
</evidence>
<comment type="catalytic activity">
    <reaction evidence="1 8">
        <text>L-glutamate = D-glutamate</text>
        <dbReference type="Rhea" id="RHEA:12813"/>
        <dbReference type="ChEBI" id="CHEBI:29985"/>
        <dbReference type="ChEBI" id="CHEBI:29986"/>
        <dbReference type="EC" id="5.1.1.3"/>
    </reaction>
</comment>
<name>A0A288QVM4_9LACO</name>
<dbReference type="GeneID" id="94545741"/>
<dbReference type="GO" id="GO:0008360">
    <property type="term" value="P:regulation of cell shape"/>
    <property type="evidence" value="ECO:0007669"/>
    <property type="project" value="UniProtKB-KW"/>
</dbReference>
<dbReference type="KEGG" id="wso:WSWS_00536"/>
<dbReference type="FunFam" id="3.40.50.1860:FF:000002">
    <property type="entry name" value="Glutamate racemase"/>
    <property type="match status" value="1"/>
</dbReference>
<dbReference type="InterPro" id="IPR033134">
    <property type="entry name" value="Asp/Glu_racemase_AS_2"/>
</dbReference>
<sequence>MDNRAIGYIDSGVGGLTVVKQALTQIPNEQVYYIGDTLRMPYGPRPQEEVLDFTWQMVNYLLKKDIKMLVVACNTATAAALPDLQAKLAIPVVGVIQPGVDAALATTTAADIGVIATAGTVSSLAYYNALLQGNNTAKVTQLAVPEFVDVVENHDYTSAAAQQLVFDKLGYFKEYQVDTLILGCTHFPLLEPFIQAAMGPGVKLVNSGAETINLVEQTLEQYDLRHDAGVPVDHHDDEYFTTGHVARFAELGEKWLALEQMSVKHLELVADTLIINKNTELD</sequence>
<comment type="pathway">
    <text evidence="8">Cell wall biogenesis; peptidoglycan biosynthesis.</text>
</comment>
<dbReference type="OrthoDB" id="9801055at2"/>
<feature type="active site" description="Proton donor/acceptor" evidence="8">
    <location>
        <position position="73"/>
    </location>
</feature>
<dbReference type="PANTHER" id="PTHR21198:SF2">
    <property type="entry name" value="GLUTAMATE RACEMASE"/>
    <property type="match status" value="1"/>
</dbReference>
<evidence type="ECO:0000313" key="9">
    <source>
        <dbReference type="EMBL" id="RDL11747.1"/>
    </source>
</evidence>
<evidence type="ECO:0000256" key="2">
    <source>
        <dbReference type="ARBA" id="ARBA00013090"/>
    </source>
</evidence>
<dbReference type="PROSITE" id="PS00924">
    <property type="entry name" value="ASP_GLU_RACEMASE_2"/>
    <property type="match status" value="1"/>
</dbReference>
<dbReference type="PANTHER" id="PTHR21198">
    <property type="entry name" value="GLUTAMATE RACEMASE"/>
    <property type="match status" value="1"/>
</dbReference>
<feature type="binding site" evidence="8">
    <location>
        <begin position="185"/>
        <end position="186"/>
    </location>
    <ligand>
        <name>substrate</name>
    </ligand>
</feature>
<accession>A0A288QVM4</accession>
<dbReference type="InterPro" id="IPR015942">
    <property type="entry name" value="Asp/Glu/hydantoin_racemase"/>
</dbReference>
<dbReference type="InterPro" id="IPR001920">
    <property type="entry name" value="Asp/Glu_race"/>
</dbReference>
<evidence type="ECO:0000313" key="10">
    <source>
        <dbReference type="Proteomes" id="UP000254912"/>
    </source>
</evidence>
<proteinExistence type="inferred from homology"/>
<protein>
    <recommendedName>
        <fullName evidence="7 8">Glutamate racemase</fullName>
        <ecNumber evidence="2 8">5.1.1.3</ecNumber>
    </recommendedName>
</protein>
<evidence type="ECO:0000256" key="7">
    <source>
        <dbReference type="ARBA" id="ARBA00070053"/>
    </source>
</evidence>
<evidence type="ECO:0000256" key="3">
    <source>
        <dbReference type="ARBA" id="ARBA00022960"/>
    </source>
</evidence>
<dbReference type="NCBIfam" id="TIGR00067">
    <property type="entry name" value="glut_race"/>
    <property type="match status" value="1"/>
</dbReference>
<dbReference type="GO" id="GO:0071555">
    <property type="term" value="P:cell wall organization"/>
    <property type="evidence" value="ECO:0007669"/>
    <property type="project" value="UniProtKB-KW"/>
</dbReference>
<feature type="binding site" evidence="8">
    <location>
        <begin position="10"/>
        <end position="11"/>
    </location>
    <ligand>
        <name>substrate</name>
    </ligand>
</feature>
<comment type="similarity">
    <text evidence="8">Belongs to the aspartate/glutamate racemases family.</text>
</comment>
<dbReference type="UniPathway" id="UPA00219"/>
<keyword evidence="10" id="KW-1185">Reference proteome</keyword>
<dbReference type="InterPro" id="IPR004391">
    <property type="entry name" value="Glu_race"/>
</dbReference>
<organism evidence="9 10">
    <name type="scientific">Weissella soli</name>
    <dbReference type="NCBI Taxonomy" id="155866"/>
    <lineage>
        <taxon>Bacteria</taxon>
        <taxon>Bacillati</taxon>
        <taxon>Bacillota</taxon>
        <taxon>Bacilli</taxon>
        <taxon>Lactobacillales</taxon>
        <taxon>Lactobacillaceae</taxon>
        <taxon>Weissella</taxon>
    </lineage>
</organism>
<dbReference type="Proteomes" id="UP000254912">
    <property type="component" value="Unassembled WGS sequence"/>
</dbReference>
<dbReference type="SUPFAM" id="SSF53681">
    <property type="entry name" value="Aspartate/glutamate racemase"/>
    <property type="match status" value="2"/>
</dbReference>
<gene>
    <name evidence="8" type="primary">murI</name>
    <name evidence="9" type="ORF">DFP99_0165</name>
</gene>
<dbReference type="EC" id="5.1.1.3" evidence="2 8"/>
<reference evidence="9 10" key="1">
    <citation type="submission" date="2018-07" db="EMBL/GenBank/DDBJ databases">
        <title>Genomic Encyclopedia of Type Strains, Phase III (KMG-III): the genomes of soil and plant-associated and newly described type strains.</title>
        <authorList>
            <person name="Whitman W."/>
        </authorList>
    </citation>
    <scope>NUCLEOTIDE SEQUENCE [LARGE SCALE GENOMIC DNA]</scope>
    <source>
        <strain evidence="9 10">CECT 7031</strain>
    </source>
</reference>
<evidence type="ECO:0000256" key="5">
    <source>
        <dbReference type="ARBA" id="ARBA00023235"/>
    </source>
</evidence>
<dbReference type="RefSeq" id="WP_070229819.1">
    <property type="nucleotide sequence ID" value="NZ_BJYO01000002.1"/>
</dbReference>
<evidence type="ECO:0000256" key="4">
    <source>
        <dbReference type="ARBA" id="ARBA00022984"/>
    </source>
</evidence>
<keyword evidence="3 8" id="KW-0133">Cell shape</keyword>
<dbReference type="Gene3D" id="3.40.50.1860">
    <property type="match status" value="2"/>
</dbReference>